<evidence type="ECO:0000259" key="14">
    <source>
        <dbReference type="Pfam" id="PF17900"/>
    </source>
</evidence>
<dbReference type="AlphaFoldDB" id="A0A1E4TL55"/>
<evidence type="ECO:0000256" key="5">
    <source>
        <dbReference type="ARBA" id="ARBA00022801"/>
    </source>
</evidence>
<feature type="domain" description="Aminopeptidase N-like N-terminal" evidence="14">
    <location>
        <begin position="13"/>
        <end position="217"/>
    </location>
</feature>
<evidence type="ECO:0000256" key="1">
    <source>
        <dbReference type="ARBA" id="ARBA00010136"/>
    </source>
</evidence>
<sequence length="882" mass="98322">MATIDNLPKNVTPVHYDLCLWALELNNTTFDGAVNIQLIVNEPTEKIVLNAKNLTISKAKLTYEFNKTVCSVDATVELDADKEIAIISLPEKLPSHVSTANLSLEYQGKINTDMTGFYRSLYTEASTGKPTSMISTQFEATDARAALPCFDEPALKATFSVALVVPENLTAISNMPILSSKAPEDGKKKGISDKKALDGVRTKVVTFEKTPKMSTYLLGWVIGDLEYIEGFTERSYNGKPLPIRVYTTRGLVHQAEFALSYAPRIVDYFSEIFGIDYMIPKLDLVAVHEFSHGAMENWGLLTYRTTTLLFDPKTSDERYKSIVSYVVAHEIAHQWFGNLVTMNWWNELWLNEGFATFIGWKAIEYLNPEWEVFTNFTADALQSALSLDSLRQSHPIEVFVKSAKDIDQVFDHISYLKGSSTIRMIANHLSIETFLAGVSAYLKKFSYSNATTKDLWTSLSEISGTDVNTLMDSWIGKIGYPYVTVKEDGSVITVEQHRFLASGDATNEEDETVWWIPLSIKSTDSANIAAESQVLLSRSATIAGIDPEFYKLNFGQTGVYRVNYPESRLVKLATQRAELSASDRIGLVGDAFALATAGIAPTTAYLSFVEGAKTETSFSVWSLLESSLSEFSTAFYSCDELQKSFSKFWLSLVSPSIEKLGWDSKEGESFLTGRLRALIICRAGMLGHESVISRARELLEGPSDGIKPSLRQAIWSTVLSNATDDDTEIFESIMKEQSNSSSIDAREIALVALGRVTAPKLIEKAKALLLSSQIAVQDIHYLSSTLASNPAIIGSLWPYIKEHWSEITERFTGIVLDRFVKVTLNKFTDLETVEDIEKFFADKDTTSYARSLGQSLDRCKANAQWVSRDEKSVNEWLKKRGY</sequence>
<gene>
    <name evidence="15" type="ORF">CANCADRAFT_30620</name>
</gene>
<dbReference type="GO" id="GO:0042277">
    <property type="term" value="F:peptide binding"/>
    <property type="evidence" value="ECO:0007669"/>
    <property type="project" value="TreeGrafter"/>
</dbReference>
<dbReference type="SUPFAM" id="SSF55486">
    <property type="entry name" value="Metalloproteases ('zincins'), catalytic domain"/>
    <property type="match status" value="1"/>
</dbReference>
<dbReference type="InterPro" id="IPR050344">
    <property type="entry name" value="Peptidase_M1_aminopeptidases"/>
</dbReference>
<keyword evidence="3 11" id="KW-0645">Protease</keyword>
<evidence type="ECO:0000256" key="7">
    <source>
        <dbReference type="ARBA" id="ARBA00023049"/>
    </source>
</evidence>
<dbReference type="PANTHER" id="PTHR11533:SF171">
    <property type="entry name" value="AMINOPEPTIDASE"/>
    <property type="match status" value="1"/>
</dbReference>
<organism evidence="15 16">
    <name type="scientific">Tortispora caseinolytica NRRL Y-17796</name>
    <dbReference type="NCBI Taxonomy" id="767744"/>
    <lineage>
        <taxon>Eukaryota</taxon>
        <taxon>Fungi</taxon>
        <taxon>Dikarya</taxon>
        <taxon>Ascomycota</taxon>
        <taxon>Saccharomycotina</taxon>
        <taxon>Trigonopsidomycetes</taxon>
        <taxon>Trigonopsidales</taxon>
        <taxon>Trigonopsidaceae</taxon>
        <taxon>Tortispora</taxon>
    </lineage>
</organism>
<keyword evidence="6 9" id="KW-0862">Zinc</keyword>
<reference evidence="16" key="1">
    <citation type="submission" date="2016-02" db="EMBL/GenBank/DDBJ databases">
        <title>Comparative genomics of biotechnologically important yeasts.</title>
        <authorList>
            <consortium name="DOE Joint Genome Institute"/>
            <person name="Riley R."/>
            <person name="Haridas S."/>
            <person name="Wolfe K.H."/>
            <person name="Lopes M.R."/>
            <person name="Hittinger C.T."/>
            <person name="Goker M."/>
            <person name="Salamov A."/>
            <person name="Wisecaver J."/>
            <person name="Long T.M."/>
            <person name="Aerts A.L."/>
            <person name="Barry K."/>
            <person name="Choi C."/>
            <person name="Clum A."/>
            <person name="Coughlan A.Y."/>
            <person name="Deshpande S."/>
            <person name="Douglass A.P."/>
            <person name="Hanson S.J."/>
            <person name="Klenk H.-P."/>
            <person name="Labutti K."/>
            <person name="Lapidus A."/>
            <person name="Lindquist E."/>
            <person name="Lipzen A."/>
            <person name="Meier-Kolthoff J.P."/>
            <person name="Ohm R.A."/>
            <person name="Otillar R.P."/>
            <person name="Pangilinan J."/>
            <person name="Peng Y."/>
            <person name="Rokas A."/>
            <person name="Rosa C.A."/>
            <person name="Scheuner C."/>
            <person name="Sibirny A.A."/>
            <person name="Slot J.C."/>
            <person name="Stielow J.B."/>
            <person name="Sun H."/>
            <person name="Kurtzman C.P."/>
            <person name="Blackwell M."/>
            <person name="Jeffries T.W."/>
            <person name="Grigoriev I.V."/>
        </authorList>
    </citation>
    <scope>NUCLEOTIDE SEQUENCE [LARGE SCALE GENOMIC DNA]</scope>
    <source>
        <strain evidence="16">NRRL Y-17796</strain>
    </source>
</reference>
<dbReference type="GO" id="GO:0070006">
    <property type="term" value="F:metalloaminopeptidase activity"/>
    <property type="evidence" value="ECO:0007669"/>
    <property type="project" value="TreeGrafter"/>
</dbReference>
<keyword evidence="5 11" id="KW-0378">Hydrolase</keyword>
<evidence type="ECO:0000256" key="8">
    <source>
        <dbReference type="PIRSR" id="PIRSR634016-1"/>
    </source>
</evidence>
<dbReference type="GO" id="GO:0016020">
    <property type="term" value="C:membrane"/>
    <property type="evidence" value="ECO:0007669"/>
    <property type="project" value="TreeGrafter"/>
</dbReference>
<evidence type="ECO:0000256" key="9">
    <source>
        <dbReference type="PIRSR" id="PIRSR634016-3"/>
    </source>
</evidence>
<dbReference type="OrthoDB" id="10031169at2759"/>
<dbReference type="InterPro" id="IPR027268">
    <property type="entry name" value="Peptidase_M4/M1_CTD_sf"/>
</dbReference>
<evidence type="ECO:0000256" key="3">
    <source>
        <dbReference type="ARBA" id="ARBA00022670"/>
    </source>
</evidence>
<evidence type="ECO:0000259" key="13">
    <source>
        <dbReference type="Pfam" id="PF11838"/>
    </source>
</evidence>
<dbReference type="GO" id="GO:0005737">
    <property type="term" value="C:cytoplasm"/>
    <property type="evidence" value="ECO:0007669"/>
    <property type="project" value="TreeGrafter"/>
</dbReference>
<comment type="cofactor">
    <cofactor evidence="9 11">
        <name>Zn(2+)</name>
        <dbReference type="ChEBI" id="CHEBI:29105"/>
    </cofactor>
    <text evidence="9 11">Binds 1 zinc ion per subunit.</text>
</comment>
<keyword evidence="7 11" id="KW-0482">Metalloprotease</keyword>
<evidence type="ECO:0000256" key="6">
    <source>
        <dbReference type="ARBA" id="ARBA00022833"/>
    </source>
</evidence>
<feature type="binding site" evidence="9">
    <location>
        <position position="333"/>
    </location>
    <ligand>
        <name>Zn(2+)</name>
        <dbReference type="ChEBI" id="CHEBI:29105"/>
        <note>catalytic</note>
    </ligand>
</feature>
<accession>A0A1E4TL55</accession>
<protein>
    <recommendedName>
        <fullName evidence="11">Aminopeptidase</fullName>
        <ecNumber evidence="11">3.4.11.-</ecNumber>
    </recommendedName>
</protein>
<dbReference type="GO" id="GO:0008270">
    <property type="term" value="F:zinc ion binding"/>
    <property type="evidence" value="ECO:0007669"/>
    <property type="project" value="UniProtKB-UniRule"/>
</dbReference>
<dbReference type="Pfam" id="PF17900">
    <property type="entry name" value="Peptidase_M1_N"/>
    <property type="match status" value="1"/>
</dbReference>
<feature type="domain" description="Peptidase M1 membrane alanine aminopeptidase" evidence="12">
    <location>
        <begin position="257"/>
        <end position="474"/>
    </location>
</feature>
<dbReference type="InterPro" id="IPR001930">
    <property type="entry name" value="Peptidase_M1"/>
</dbReference>
<comment type="similarity">
    <text evidence="1 11">Belongs to the peptidase M1 family.</text>
</comment>
<dbReference type="Gene3D" id="2.60.40.1730">
    <property type="entry name" value="tricorn interacting facor f3 domain"/>
    <property type="match status" value="1"/>
</dbReference>
<dbReference type="GO" id="GO:0043171">
    <property type="term" value="P:peptide catabolic process"/>
    <property type="evidence" value="ECO:0007669"/>
    <property type="project" value="TreeGrafter"/>
</dbReference>
<evidence type="ECO:0000259" key="12">
    <source>
        <dbReference type="Pfam" id="PF01433"/>
    </source>
</evidence>
<keyword evidence="4 9" id="KW-0479">Metal-binding</keyword>
<dbReference type="Proteomes" id="UP000095023">
    <property type="component" value="Unassembled WGS sequence"/>
</dbReference>
<evidence type="ECO:0000313" key="15">
    <source>
        <dbReference type="EMBL" id="ODV92469.1"/>
    </source>
</evidence>
<dbReference type="FunFam" id="2.60.40.1730:FF:000002">
    <property type="entry name" value="Aminopeptidase"/>
    <property type="match status" value="1"/>
</dbReference>
<dbReference type="InterPro" id="IPR024571">
    <property type="entry name" value="ERAP1-like_C_dom"/>
</dbReference>
<evidence type="ECO:0000256" key="10">
    <source>
        <dbReference type="PIRSR" id="PIRSR634016-4"/>
    </source>
</evidence>
<dbReference type="InterPro" id="IPR045357">
    <property type="entry name" value="Aminopeptidase_N-like_N"/>
</dbReference>
<dbReference type="SUPFAM" id="SSF63737">
    <property type="entry name" value="Leukotriene A4 hydrolase N-terminal domain"/>
    <property type="match status" value="1"/>
</dbReference>
<dbReference type="GO" id="GO:0006508">
    <property type="term" value="P:proteolysis"/>
    <property type="evidence" value="ECO:0007669"/>
    <property type="project" value="UniProtKB-KW"/>
</dbReference>
<feature type="domain" description="ERAP1-like C-terminal" evidence="13">
    <location>
        <begin position="549"/>
        <end position="860"/>
    </location>
</feature>
<dbReference type="Gene3D" id="2.60.40.1910">
    <property type="match status" value="1"/>
</dbReference>
<dbReference type="InterPro" id="IPR034016">
    <property type="entry name" value="M1_APN-typ"/>
</dbReference>
<keyword evidence="16" id="KW-1185">Reference proteome</keyword>
<dbReference type="Gene3D" id="1.25.50.20">
    <property type="match status" value="1"/>
</dbReference>
<feature type="binding site" evidence="9">
    <location>
        <position position="352"/>
    </location>
    <ligand>
        <name>Zn(2+)</name>
        <dbReference type="ChEBI" id="CHEBI:29105"/>
        <note>catalytic</note>
    </ligand>
</feature>
<dbReference type="Pfam" id="PF11838">
    <property type="entry name" value="ERAP1_C"/>
    <property type="match status" value="1"/>
</dbReference>
<feature type="active site" description="Proton acceptor" evidence="8">
    <location>
        <position position="330"/>
    </location>
</feature>
<dbReference type="Gene3D" id="1.10.390.10">
    <property type="entry name" value="Neutral Protease Domain 2"/>
    <property type="match status" value="1"/>
</dbReference>
<evidence type="ECO:0000256" key="11">
    <source>
        <dbReference type="RuleBase" id="RU364040"/>
    </source>
</evidence>
<dbReference type="Pfam" id="PF01433">
    <property type="entry name" value="Peptidase_M1"/>
    <property type="match status" value="1"/>
</dbReference>
<name>A0A1E4TL55_9ASCO</name>
<dbReference type="EMBL" id="KV453841">
    <property type="protein sequence ID" value="ODV92469.1"/>
    <property type="molecule type" value="Genomic_DNA"/>
</dbReference>
<keyword evidence="2 11" id="KW-0031">Aminopeptidase</keyword>
<dbReference type="CDD" id="cd09601">
    <property type="entry name" value="M1_APN-Q_like"/>
    <property type="match status" value="1"/>
</dbReference>
<dbReference type="FunFam" id="1.10.390.10:FF:000001">
    <property type="entry name" value="Aminopeptidase"/>
    <property type="match status" value="1"/>
</dbReference>
<proteinExistence type="inferred from homology"/>
<dbReference type="EC" id="3.4.11.-" evidence="11"/>
<evidence type="ECO:0000256" key="2">
    <source>
        <dbReference type="ARBA" id="ARBA00022438"/>
    </source>
</evidence>
<dbReference type="InterPro" id="IPR042097">
    <property type="entry name" value="Aminopeptidase_N-like_N_sf"/>
</dbReference>
<feature type="binding site" evidence="9">
    <location>
        <position position="329"/>
    </location>
    <ligand>
        <name>Zn(2+)</name>
        <dbReference type="ChEBI" id="CHEBI:29105"/>
        <note>catalytic</note>
    </ligand>
</feature>
<evidence type="ECO:0000313" key="16">
    <source>
        <dbReference type="Proteomes" id="UP000095023"/>
    </source>
</evidence>
<dbReference type="InterPro" id="IPR014782">
    <property type="entry name" value="Peptidase_M1_dom"/>
</dbReference>
<dbReference type="PANTHER" id="PTHR11533">
    <property type="entry name" value="PROTEASE M1 ZINC METALLOPROTEASE"/>
    <property type="match status" value="1"/>
</dbReference>
<dbReference type="PRINTS" id="PR00756">
    <property type="entry name" value="ALADIPTASE"/>
</dbReference>
<evidence type="ECO:0000256" key="4">
    <source>
        <dbReference type="ARBA" id="ARBA00022723"/>
    </source>
</evidence>
<feature type="site" description="Transition state stabilizer" evidence="10">
    <location>
        <position position="415"/>
    </location>
</feature>